<dbReference type="GO" id="GO:0004165">
    <property type="term" value="F:delta(3)-delta(2)-enoyl-CoA isomerase activity"/>
    <property type="evidence" value="ECO:0007669"/>
    <property type="project" value="UniProtKB-EC"/>
</dbReference>
<dbReference type="GO" id="GO:0003857">
    <property type="term" value="F:(3S)-3-hydroxyacyl-CoA dehydrogenase (NAD+) activity"/>
    <property type="evidence" value="ECO:0007669"/>
    <property type="project" value="TreeGrafter"/>
</dbReference>
<keyword evidence="12" id="KW-0413">Isomerase</keyword>
<keyword evidence="13" id="KW-0456">Lyase</keyword>
<dbReference type="InterPro" id="IPR001753">
    <property type="entry name" value="Enoyl-CoA_hydra/iso"/>
</dbReference>
<evidence type="ECO:0000259" key="20">
    <source>
        <dbReference type="Pfam" id="PF02737"/>
    </source>
</evidence>
<evidence type="ECO:0000256" key="1">
    <source>
        <dbReference type="ARBA" id="ARBA00000452"/>
    </source>
</evidence>
<feature type="domain" description="3-hydroxyacyl-CoA dehydrogenase NAD binding" evidence="20">
    <location>
        <begin position="308"/>
        <end position="486"/>
    </location>
</feature>
<keyword evidence="7" id="KW-0276">Fatty acid metabolism</keyword>
<name>A0A7S3BH33_9VIRI</name>
<dbReference type="PANTHER" id="PTHR23309:SF49">
    <property type="entry name" value="PEROXISOMAL BIFUNCTIONAL ENZYME"/>
    <property type="match status" value="1"/>
</dbReference>
<sequence length="728" mass="77256">MSASLEVQPLSGVAVITLKNPPVNALAVSLLHDLERVLREAQAHRAVRGIVIKGDRGKFSGGFDITAIRAAQSAQGGKGVIDGSSLLTAAVEQSSKPIVAAIEGLALGGGLELAMSCHARLSAPGAMLGLPELNLGVIPGFGGTQRLPRLIGLQTAIKMILSSKPIRAEMAQPLGLVDRIVPRAELLTEATELALELAASGQWKRTLARTDKIEPAEQAQMIVGFARAQTQKKAPAGVEHPLLCLDAILEGAVNGGEAGLRKEAEVFERVLTSDTAKSLVHVFFAQRATAKVGGVSDRGLKPRAMRRVAVVGGGLMGSGIATSCIQAGIEVLMKEINPKFLEAGIARVRANLFSKVKKGRMTPNAFEATMKRLKGTLDYSRFKHVDMVIEAAVEAIPLKQKIFKELCDACSPTCILATNTSTINIDLVSKLIPDARDRVCGLHYFSPAHVMPLLEIVRTEATSPQVLLDSLAFAKRTKKVPVVVGNCTGFAVNRVFFPYGQTAMMLLDMGVDPYAIDKAIGPGKGFGMPMGPLRLNDLVGMATTAHVGKQFVENFPERSYANGIVPSMVEAKRLGETTKMGFYKYGKGRKAEPDPEGIAPFLQASKAAARLPAVSSLSPQGIQEAIFFPVVNESARVLAEGVVERAADLDIATVLSMGFPAHKGGIIKWADTVGARRIVDGLEAWQARVPAQHKGFFEPCALLKQAAARGIAIADAGAVSQLSTKSKM</sequence>
<comment type="catalytic activity">
    <reaction evidence="15">
        <text>(3S)-3-hydroxybutanoyl-CoA = (3R)-3-hydroxybutanoyl-CoA</text>
        <dbReference type="Rhea" id="RHEA:21760"/>
        <dbReference type="ChEBI" id="CHEBI:57315"/>
        <dbReference type="ChEBI" id="CHEBI:57316"/>
        <dbReference type="EC" id="5.1.2.3"/>
    </reaction>
</comment>
<evidence type="ECO:0008006" key="22">
    <source>
        <dbReference type="Google" id="ProtNLM"/>
    </source>
</evidence>
<dbReference type="Gene3D" id="3.90.226.10">
    <property type="entry name" value="2-enoyl-CoA Hydratase, Chain A, domain 1"/>
    <property type="match status" value="1"/>
</dbReference>
<dbReference type="FunFam" id="3.40.50.720:FF:000009">
    <property type="entry name" value="Fatty oxidation complex, alpha subunit"/>
    <property type="match status" value="1"/>
</dbReference>
<dbReference type="InterPro" id="IPR006176">
    <property type="entry name" value="3-OHacyl-CoA_DH_NAD-bd"/>
</dbReference>
<evidence type="ECO:0000256" key="8">
    <source>
        <dbReference type="ARBA" id="ARBA00023002"/>
    </source>
</evidence>
<comment type="pathway">
    <text evidence="4">Lipid metabolism; fatty acid beta-oxidation.</text>
</comment>
<dbReference type="GO" id="GO:0008692">
    <property type="term" value="F:3-hydroxybutyryl-CoA epimerase activity"/>
    <property type="evidence" value="ECO:0007669"/>
    <property type="project" value="UniProtKB-EC"/>
</dbReference>
<dbReference type="InterPro" id="IPR008927">
    <property type="entry name" value="6-PGluconate_DH-like_C_sf"/>
</dbReference>
<dbReference type="UniPathway" id="UPA00659"/>
<dbReference type="GO" id="GO:0004300">
    <property type="term" value="F:enoyl-CoA hydratase activity"/>
    <property type="evidence" value="ECO:0007669"/>
    <property type="project" value="UniProtKB-EC"/>
</dbReference>
<dbReference type="GO" id="GO:0070403">
    <property type="term" value="F:NAD+ binding"/>
    <property type="evidence" value="ECO:0007669"/>
    <property type="project" value="InterPro"/>
</dbReference>
<dbReference type="InterPro" id="IPR006108">
    <property type="entry name" value="3HC_DH_C"/>
</dbReference>
<dbReference type="Pfam" id="PF02737">
    <property type="entry name" value="3HCDH_N"/>
    <property type="match status" value="1"/>
</dbReference>
<keyword evidence="10" id="KW-0443">Lipid metabolism</keyword>
<evidence type="ECO:0000256" key="13">
    <source>
        <dbReference type="ARBA" id="ARBA00023239"/>
    </source>
</evidence>
<dbReference type="Gene3D" id="3.40.50.720">
    <property type="entry name" value="NAD(P)-binding Rossmann-like Domain"/>
    <property type="match status" value="1"/>
</dbReference>
<evidence type="ECO:0000256" key="15">
    <source>
        <dbReference type="ARBA" id="ARBA00023701"/>
    </source>
</evidence>
<evidence type="ECO:0000256" key="17">
    <source>
        <dbReference type="ARBA" id="ARBA00023717"/>
    </source>
</evidence>
<evidence type="ECO:0000313" key="21">
    <source>
        <dbReference type="EMBL" id="CAE0133709.1"/>
    </source>
</evidence>
<keyword evidence="14" id="KW-0511">Multifunctional enzyme</keyword>
<evidence type="ECO:0000256" key="11">
    <source>
        <dbReference type="ARBA" id="ARBA00023140"/>
    </source>
</evidence>
<comment type="catalytic activity">
    <reaction evidence="1">
        <text>a (3Z)-enoyl-CoA = a 4-saturated (2E)-enoyl-CoA</text>
        <dbReference type="Rhea" id="RHEA:45900"/>
        <dbReference type="ChEBI" id="CHEBI:85097"/>
        <dbReference type="ChEBI" id="CHEBI:85489"/>
        <dbReference type="EC" id="5.3.3.8"/>
    </reaction>
</comment>
<dbReference type="GO" id="GO:0005777">
    <property type="term" value="C:peroxisome"/>
    <property type="evidence" value="ECO:0007669"/>
    <property type="project" value="UniProtKB-SubCell"/>
</dbReference>
<evidence type="ECO:0000256" key="6">
    <source>
        <dbReference type="ARBA" id="ARBA00011245"/>
    </source>
</evidence>
<evidence type="ECO:0000256" key="5">
    <source>
        <dbReference type="ARBA" id="ARBA00008750"/>
    </source>
</evidence>
<dbReference type="SUPFAM" id="SSF48179">
    <property type="entry name" value="6-phosphogluconate dehydrogenase C-terminal domain-like"/>
    <property type="match status" value="2"/>
</dbReference>
<evidence type="ECO:0000256" key="7">
    <source>
        <dbReference type="ARBA" id="ARBA00022832"/>
    </source>
</evidence>
<dbReference type="EMBL" id="HBHY01007117">
    <property type="protein sequence ID" value="CAE0133709.1"/>
    <property type="molecule type" value="Transcribed_RNA"/>
</dbReference>
<gene>
    <name evidence="21" type="ORF">PSIN1315_LOCUS4595</name>
</gene>
<evidence type="ECO:0000259" key="19">
    <source>
        <dbReference type="Pfam" id="PF00725"/>
    </source>
</evidence>
<evidence type="ECO:0000256" key="18">
    <source>
        <dbReference type="RuleBase" id="RU003707"/>
    </source>
</evidence>
<keyword evidence="9" id="KW-0520">NAD</keyword>
<comment type="catalytic activity">
    <reaction evidence="2">
        <text>a (3E)-enoyl-CoA = a 4-saturated (2E)-enoyl-CoA</text>
        <dbReference type="Rhea" id="RHEA:45228"/>
        <dbReference type="ChEBI" id="CHEBI:58521"/>
        <dbReference type="ChEBI" id="CHEBI:85097"/>
        <dbReference type="EC" id="5.3.3.8"/>
    </reaction>
</comment>
<dbReference type="GO" id="GO:0006635">
    <property type="term" value="P:fatty acid beta-oxidation"/>
    <property type="evidence" value="ECO:0007669"/>
    <property type="project" value="UniProtKB-UniPathway"/>
</dbReference>
<evidence type="ECO:0000256" key="10">
    <source>
        <dbReference type="ARBA" id="ARBA00023098"/>
    </source>
</evidence>
<dbReference type="Pfam" id="PF00378">
    <property type="entry name" value="ECH_1"/>
    <property type="match status" value="1"/>
</dbReference>
<evidence type="ECO:0000256" key="16">
    <source>
        <dbReference type="ARBA" id="ARBA00023709"/>
    </source>
</evidence>
<dbReference type="SUPFAM" id="SSF52096">
    <property type="entry name" value="ClpP/crotonase"/>
    <property type="match status" value="1"/>
</dbReference>
<organism evidence="21">
    <name type="scientific">Prasinoderma singulare</name>
    <dbReference type="NCBI Taxonomy" id="676789"/>
    <lineage>
        <taxon>Eukaryota</taxon>
        <taxon>Viridiplantae</taxon>
        <taxon>Prasinodermophyta</taxon>
        <taxon>Prasinodermophyceae</taxon>
        <taxon>Prasinodermales</taxon>
        <taxon>Prasinodermaceae</taxon>
        <taxon>Prasinoderma</taxon>
    </lineage>
</organism>
<dbReference type="CDD" id="cd06558">
    <property type="entry name" value="crotonase-like"/>
    <property type="match status" value="1"/>
</dbReference>
<feature type="domain" description="3-hydroxyacyl-CoA dehydrogenase C-terminal" evidence="19">
    <location>
        <begin position="489"/>
        <end position="585"/>
    </location>
</feature>
<evidence type="ECO:0000256" key="2">
    <source>
        <dbReference type="ARBA" id="ARBA00000765"/>
    </source>
</evidence>
<keyword evidence="8" id="KW-0560">Oxidoreductase</keyword>
<dbReference type="FunFam" id="1.10.1040.50:FF:000004">
    <property type="entry name" value="Peroxisomal fatty acid beta-oxidation multifunctional protein"/>
    <property type="match status" value="1"/>
</dbReference>
<dbReference type="Pfam" id="PF00725">
    <property type="entry name" value="3HCDH"/>
    <property type="match status" value="2"/>
</dbReference>
<comment type="similarity">
    <text evidence="18">Belongs to the enoyl-CoA hydratase/isomerase family.</text>
</comment>
<dbReference type="Gene3D" id="1.10.1040.50">
    <property type="match status" value="1"/>
</dbReference>
<dbReference type="SUPFAM" id="SSF51735">
    <property type="entry name" value="NAD(P)-binding Rossmann-fold domains"/>
    <property type="match status" value="1"/>
</dbReference>
<keyword evidence="11" id="KW-0576">Peroxisome</keyword>
<proteinExistence type="inferred from homology"/>
<dbReference type="AlphaFoldDB" id="A0A7S3BH33"/>
<comment type="subcellular location">
    <subcellularLocation>
        <location evidence="3">Peroxisome</location>
    </subcellularLocation>
</comment>
<dbReference type="InterPro" id="IPR018376">
    <property type="entry name" value="Enoyl-CoA_hyd/isom_CS"/>
</dbReference>
<dbReference type="PANTHER" id="PTHR23309">
    <property type="entry name" value="3-HYDROXYACYL-COA DEHYROGENASE"/>
    <property type="match status" value="1"/>
</dbReference>
<protein>
    <recommendedName>
        <fullName evidence="22">3-hydroxyacyl-CoA dehydrogenase</fullName>
    </recommendedName>
</protein>
<evidence type="ECO:0000256" key="14">
    <source>
        <dbReference type="ARBA" id="ARBA00023268"/>
    </source>
</evidence>
<comment type="similarity">
    <text evidence="5">In the N-terminal section; belongs to the enoyl-CoA hydratase/isomerase family.</text>
</comment>
<evidence type="ECO:0000256" key="12">
    <source>
        <dbReference type="ARBA" id="ARBA00023235"/>
    </source>
</evidence>
<dbReference type="PROSITE" id="PS00166">
    <property type="entry name" value="ENOYL_COA_HYDRATASE"/>
    <property type="match status" value="1"/>
</dbReference>
<accession>A0A7S3BH33</accession>
<comment type="catalytic activity">
    <reaction evidence="17">
        <text>a 4-saturated-(3S)-3-hydroxyacyl-CoA = a (3E)-enoyl-CoA + H2O</text>
        <dbReference type="Rhea" id="RHEA:20724"/>
        <dbReference type="ChEBI" id="CHEBI:15377"/>
        <dbReference type="ChEBI" id="CHEBI:58521"/>
        <dbReference type="ChEBI" id="CHEBI:137480"/>
        <dbReference type="EC" id="4.2.1.17"/>
    </reaction>
</comment>
<feature type="domain" description="3-hydroxyacyl-CoA dehydrogenase C-terminal" evidence="19">
    <location>
        <begin position="625"/>
        <end position="708"/>
    </location>
</feature>
<comment type="catalytic activity">
    <reaction evidence="16">
        <text>a (3S)-3-hydroxyacyl-CoA = a (2E)-enoyl-CoA + H2O</text>
        <dbReference type="Rhea" id="RHEA:16105"/>
        <dbReference type="ChEBI" id="CHEBI:15377"/>
        <dbReference type="ChEBI" id="CHEBI:57318"/>
        <dbReference type="ChEBI" id="CHEBI:58856"/>
        <dbReference type="EC" id="4.2.1.17"/>
    </reaction>
</comment>
<evidence type="ECO:0000256" key="4">
    <source>
        <dbReference type="ARBA" id="ARBA00005005"/>
    </source>
</evidence>
<reference evidence="21" key="1">
    <citation type="submission" date="2021-01" db="EMBL/GenBank/DDBJ databases">
        <authorList>
            <person name="Corre E."/>
            <person name="Pelletier E."/>
            <person name="Niang G."/>
            <person name="Scheremetjew M."/>
            <person name="Finn R."/>
            <person name="Kale V."/>
            <person name="Holt S."/>
            <person name="Cochrane G."/>
            <person name="Meng A."/>
            <person name="Brown T."/>
            <person name="Cohen L."/>
        </authorList>
    </citation>
    <scope>NUCLEOTIDE SEQUENCE</scope>
    <source>
        <strain evidence="21">RCC927</strain>
    </source>
</reference>
<dbReference type="InterPro" id="IPR036291">
    <property type="entry name" value="NAD(P)-bd_dom_sf"/>
</dbReference>
<evidence type="ECO:0000256" key="3">
    <source>
        <dbReference type="ARBA" id="ARBA00004275"/>
    </source>
</evidence>
<dbReference type="InterPro" id="IPR029045">
    <property type="entry name" value="ClpP/crotonase-like_dom_sf"/>
</dbReference>
<evidence type="ECO:0000256" key="9">
    <source>
        <dbReference type="ARBA" id="ARBA00023027"/>
    </source>
</evidence>
<comment type="subunit">
    <text evidence="6">Monomer.</text>
</comment>